<keyword evidence="1" id="KW-0378">Hydrolase</keyword>
<protein>
    <recommendedName>
        <fullName evidence="2">Peptidase S9 prolyl oligopeptidase catalytic domain-containing protein</fullName>
    </recommendedName>
</protein>
<sequence>MHRVSIWCRGSSRCWHFSQGLQKGLPLKYRSVVASPAYCPAPGRARRLLHIASREADPVMMVTTLYLPSGPGPFPLWVFNHGRNFGNPVHQARSRPDALAKVLLREGYAVAAPNRRGFADSGGRHLSHWANPLSGGLCCARDIETVVLAMAGKPYIDASRIIVSGHSYGALGTLAYGMKPHAGVRALVNFAGGLRGESDQGWQEPLRDAFRYYGRRARVRSLWLYADNDSFWPLDYARGLHEAYCEHGANAEFVNLGHFKECAHRYVLDPDGVGFWWPKVAELLREIEA</sequence>
<evidence type="ECO:0000313" key="4">
    <source>
        <dbReference type="Proteomes" id="UP000229897"/>
    </source>
</evidence>
<dbReference type="InterPro" id="IPR029058">
    <property type="entry name" value="AB_hydrolase_fold"/>
</dbReference>
<proteinExistence type="predicted"/>
<dbReference type="Pfam" id="PF00326">
    <property type="entry name" value="Peptidase_S9"/>
    <property type="match status" value="1"/>
</dbReference>
<accession>A0A2D2DN14</accession>
<gene>
    <name evidence="3" type="ORF">CR152_18960</name>
</gene>
<dbReference type="Proteomes" id="UP000229897">
    <property type="component" value="Chromosome"/>
</dbReference>
<feature type="domain" description="Peptidase S9 prolyl oligopeptidase catalytic" evidence="2">
    <location>
        <begin position="101"/>
        <end position="175"/>
    </location>
</feature>
<dbReference type="EMBL" id="CP024608">
    <property type="protein sequence ID" value="ATQ76375.1"/>
    <property type="molecule type" value="Genomic_DNA"/>
</dbReference>
<dbReference type="InterPro" id="IPR001375">
    <property type="entry name" value="Peptidase_S9_cat"/>
</dbReference>
<evidence type="ECO:0000259" key="2">
    <source>
        <dbReference type="Pfam" id="PF00326"/>
    </source>
</evidence>
<dbReference type="SUPFAM" id="SSF53474">
    <property type="entry name" value="alpha/beta-Hydrolases"/>
    <property type="match status" value="1"/>
</dbReference>
<dbReference type="KEGG" id="mass:CR152_18960"/>
<keyword evidence="4" id="KW-1185">Reference proteome</keyword>
<dbReference type="GO" id="GO:0052689">
    <property type="term" value="F:carboxylic ester hydrolase activity"/>
    <property type="evidence" value="ECO:0007669"/>
    <property type="project" value="UniProtKB-ARBA"/>
</dbReference>
<dbReference type="InterPro" id="IPR050261">
    <property type="entry name" value="FrsA_esterase"/>
</dbReference>
<dbReference type="PANTHER" id="PTHR22946:SF9">
    <property type="entry name" value="POLYKETIDE TRANSFERASE AF380"/>
    <property type="match status" value="1"/>
</dbReference>
<dbReference type="AlphaFoldDB" id="A0A2D2DN14"/>
<dbReference type="OrthoDB" id="8564128at2"/>
<dbReference type="Gene3D" id="3.40.50.1820">
    <property type="entry name" value="alpha/beta hydrolase"/>
    <property type="match status" value="1"/>
</dbReference>
<evidence type="ECO:0000256" key="1">
    <source>
        <dbReference type="ARBA" id="ARBA00022801"/>
    </source>
</evidence>
<reference evidence="3" key="1">
    <citation type="submission" date="2017-10" db="EMBL/GenBank/DDBJ databases">
        <title>Massilia psychrophilum sp. nov., a novel purple-pigmented bacterium isolated from Tianshan glacier, Xinjiang Municipality, China.</title>
        <authorList>
            <person name="Wang H."/>
        </authorList>
    </citation>
    <scope>NUCLEOTIDE SEQUENCE [LARGE SCALE GENOMIC DNA]</scope>
    <source>
        <strain evidence="3">B2</strain>
    </source>
</reference>
<dbReference type="PANTHER" id="PTHR22946">
    <property type="entry name" value="DIENELACTONE HYDROLASE DOMAIN-CONTAINING PROTEIN-RELATED"/>
    <property type="match status" value="1"/>
</dbReference>
<organism evidence="3 4">
    <name type="scientific">Massilia violaceinigra</name>
    <dbReference type="NCBI Taxonomy" id="2045208"/>
    <lineage>
        <taxon>Bacteria</taxon>
        <taxon>Pseudomonadati</taxon>
        <taxon>Pseudomonadota</taxon>
        <taxon>Betaproteobacteria</taxon>
        <taxon>Burkholderiales</taxon>
        <taxon>Oxalobacteraceae</taxon>
        <taxon>Telluria group</taxon>
        <taxon>Massilia</taxon>
    </lineage>
</organism>
<evidence type="ECO:0000313" key="3">
    <source>
        <dbReference type="EMBL" id="ATQ76375.1"/>
    </source>
</evidence>
<name>A0A2D2DN14_9BURK</name>